<dbReference type="EMBL" id="VUOE01000002">
    <property type="protein sequence ID" value="KAA2216661.1"/>
    <property type="molecule type" value="Genomic_DNA"/>
</dbReference>
<sequence>MQLKSLGITCLFLAITVASSLKIAGTLGYYALFTEDFIERYCENKERPELQCDGKCALSKMLAQKKQEEREPINLDWLKTETILFLENVSSVRFETFPIVRRNKFRHINLYRFRYIQHIVIPPWK</sequence>
<evidence type="ECO:0000313" key="3">
    <source>
        <dbReference type="Proteomes" id="UP000323188"/>
    </source>
</evidence>
<name>A0A5B2TQ18_9FLAO</name>
<organism evidence="1 3">
    <name type="scientific">Maribacter flavus</name>
    <dbReference type="NCBI Taxonomy" id="1658664"/>
    <lineage>
        <taxon>Bacteria</taxon>
        <taxon>Pseudomonadati</taxon>
        <taxon>Bacteroidota</taxon>
        <taxon>Flavobacteriia</taxon>
        <taxon>Flavobacteriales</taxon>
        <taxon>Flavobacteriaceae</taxon>
        <taxon>Maribacter</taxon>
    </lineage>
</organism>
<dbReference type="EMBL" id="JAZDDF010000006">
    <property type="protein sequence ID" value="MEE1973344.1"/>
    <property type="molecule type" value="Genomic_DNA"/>
</dbReference>
<accession>A0A5B2TQ18</accession>
<evidence type="ECO:0000313" key="1">
    <source>
        <dbReference type="EMBL" id="KAA2216661.1"/>
    </source>
</evidence>
<evidence type="ECO:0000313" key="4">
    <source>
        <dbReference type="Proteomes" id="UP001343698"/>
    </source>
</evidence>
<gene>
    <name evidence="1" type="ORF">F0361_11725</name>
    <name evidence="2" type="ORF">V1H85_12855</name>
</gene>
<reference evidence="2 4" key="2">
    <citation type="submission" date="2024-01" db="EMBL/GenBank/DDBJ databases">
        <title>Maribacter spp. originated from different algae showed divergent polysaccharides utilization ability.</title>
        <authorList>
            <person name="Wang H."/>
            <person name="Wu Y."/>
        </authorList>
    </citation>
    <scope>NUCLEOTIDE SEQUENCE [LARGE SCALE GENOMIC DNA]</scope>
    <source>
        <strain evidence="2 4">KPT27_14</strain>
    </source>
</reference>
<proteinExistence type="predicted"/>
<dbReference type="Proteomes" id="UP001343698">
    <property type="component" value="Unassembled WGS sequence"/>
</dbReference>
<comment type="caution">
    <text evidence="1">The sequence shown here is derived from an EMBL/GenBank/DDBJ whole genome shotgun (WGS) entry which is preliminary data.</text>
</comment>
<keyword evidence="4" id="KW-1185">Reference proteome</keyword>
<evidence type="ECO:0000313" key="2">
    <source>
        <dbReference type="EMBL" id="MEE1973344.1"/>
    </source>
</evidence>
<dbReference type="Proteomes" id="UP000323188">
    <property type="component" value="Unassembled WGS sequence"/>
</dbReference>
<dbReference type="AlphaFoldDB" id="A0A5B2TQ18"/>
<protein>
    <submittedName>
        <fullName evidence="1">Uncharacterized protein</fullName>
    </submittedName>
</protein>
<reference evidence="1 3" key="1">
    <citation type="submission" date="2019-09" db="EMBL/GenBank/DDBJ databases">
        <authorList>
            <person name="Khan S.A."/>
            <person name="Jeon C.O."/>
            <person name="Chun B.H."/>
            <person name="Jeong S.E."/>
        </authorList>
    </citation>
    <scope>NUCLEOTIDE SEQUENCE [LARGE SCALE GENOMIC DNA]</scope>
    <source>
        <strain evidence="1 3">KCTC 42508</strain>
    </source>
</reference>
<dbReference type="RefSeq" id="WP_154918790.1">
    <property type="nucleotide sequence ID" value="NZ_JAZDDF010000006.1"/>
</dbReference>